<evidence type="ECO:0000313" key="3">
    <source>
        <dbReference type="Proteomes" id="UP001409585"/>
    </source>
</evidence>
<feature type="region of interest" description="Disordered" evidence="1">
    <location>
        <begin position="126"/>
        <end position="151"/>
    </location>
</feature>
<dbReference type="InterPro" id="IPR022484">
    <property type="entry name" value="PEP-CTERM/exosrtase_acylTfrase"/>
</dbReference>
<comment type="caution">
    <text evidence="2">The sequence shown here is derived from an EMBL/GenBank/DDBJ whole genome shotgun (WGS) entry which is preliminary data.</text>
</comment>
<dbReference type="Pfam" id="PF13444">
    <property type="entry name" value="Acetyltransf_5"/>
    <property type="match status" value="1"/>
</dbReference>
<name>A0AAV3U1R1_9ALTE</name>
<dbReference type="Proteomes" id="UP001409585">
    <property type="component" value="Unassembled WGS sequence"/>
</dbReference>
<gene>
    <name evidence="2" type="ORF">GCM10025791_21020</name>
</gene>
<reference evidence="3" key="1">
    <citation type="journal article" date="2019" name="Int. J. Syst. Evol. Microbiol.">
        <title>The Global Catalogue of Microorganisms (GCM) 10K type strain sequencing project: providing services to taxonomists for standard genome sequencing and annotation.</title>
        <authorList>
            <consortium name="The Broad Institute Genomics Platform"/>
            <consortium name="The Broad Institute Genome Sequencing Center for Infectious Disease"/>
            <person name="Wu L."/>
            <person name="Ma J."/>
        </authorList>
    </citation>
    <scope>NUCLEOTIDE SEQUENCE [LARGE SCALE GENOMIC DNA]</scope>
    <source>
        <strain evidence="3">JCM 19134</strain>
    </source>
</reference>
<sequence length="259" mass="29782">MQIKKYFAENFSICEAITTSQIDETYRVRHAVYCDEFEYLSKHTDGKESDEYDSQSFHCLVRDLSSKSHIGCMRLIQGSADSNNGTLPVFRQCAEAFDKRLFNVNDYEPGQLGEVSRLAVINSHRMRNADRRKPSAPEPSQSEQRAKKNRRQHSVVPLSLFLGGMVLFKKMEAEIVVAMMEPSLGRMLRMSGIMFEPVGQIVDYHGPRAPFILRKELMFRELSDDMMELFEHVDREMKASAAAEQDQNIGFEKLLRAVR</sequence>
<accession>A0AAV3U1R1</accession>
<dbReference type="SUPFAM" id="SSF55729">
    <property type="entry name" value="Acyl-CoA N-acyltransferases (Nat)"/>
    <property type="match status" value="1"/>
</dbReference>
<dbReference type="AlphaFoldDB" id="A0AAV3U1R1"/>
<evidence type="ECO:0000313" key="2">
    <source>
        <dbReference type="EMBL" id="GAA4942343.1"/>
    </source>
</evidence>
<dbReference type="EMBL" id="BAABLX010000016">
    <property type="protein sequence ID" value="GAA4942343.1"/>
    <property type="molecule type" value="Genomic_DNA"/>
</dbReference>
<dbReference type="NCBIfam" id="TIGR03694">
    <property type="entry name" value="exosort_acyl"/>
    <property type="match status" value="1"/>
</dbReference>
<protein>
    <recommendedName>
        <fullName evidence="4">PEP-CTERM/exosortase system-associated acyltransferase</fullName>
    </recommendedName>
</protein>
<evidence type="ECO:0008006" key="4">
    <source>
        <dbReference type="Google" id="ProtNLM"/>
    </source>
</evidence>
<dbReference type="RefSeq" id="WP_345421331.1">
    <property type="nucleotide sequence ID" value="NZ_AP031496.1"/>
</dbReference>
<proteinExistence type="predicted"/>
<dbReference type="InterPro" id="IPR016181">
    <property type="entry name" value="Acyl_CoA_acyltransferase"/>
</dbReference>
<keyword evidence="3" id="KW-1185">Reference proteome</keyword>
<organism evidence="2 3">
    <name type="scientific">Halioxenophilus aromaticivorans</name>
    <dbReference type="NCBI Taxonomy" id="1306992"/>
    <lineage>
        <taxon>Bacteria</taxon>
        <taxon>Pseudomonadati</taxon>
        <taxon>Pseudomonadota</taxon>
        <taxon>Gammaproteobacteria</taxon>
        <taxon>Alteromonadales</taxon>
        <taxon>Alteromonadaceae</taxon>
        <taxon>Halioxenophilus</taxon>
    </lineage>
</organism>
<dbReference type="Gene3D" id="3.40.630.30">
    <property type="match status" value="1"/>
</dbReference>
<evidence type="ECO:0000256" key="1">
    <source>
        <dbReference type="SAM" id="MobiDB-lite"/>
    </source>
</evidence>